<dbReference type="Proteomes" id="UP000077881">
    <property type="component" value="Unassembled WGS sequence"/>
</dbReference>
<evidence type="ECO:0000313" key="4">
    <source>
        <dbReference type="Proteomes" id="UP000077881"/>
    </source>
</evidence>
<dbReference type="InterPro" id="IPR050266">
    <property type="entry name" value="AB_hydrolase_sf"/>
</dbReference>
<sequence length="327" mass="37056">MKFKKKLSPWLVTRNILLCILAVLVIGFIFHSIKTVMEQKRYPAIGELVEVAGKNMHVYTKGNGENTIVLLSGLGTAAPVLDFEPLINQMAKNHKVVVVEPFGYGWSDMTEKERTVENIVEEIRTALKESGIEGPYILMPHSISGIYSIYFADKYPNEVKAIIGIDPTLPKAVEYFDEAVPTMPKYWSYVAPTGMARLAVSLIPSEFLPVAEDGTYSGENLQMVKAISAWKGNNRNIVNEANEINNDLEKTTDMVIPSELPVLIFTTKEKNVNKDGKSNITFYQTQLDRISSHKLITLEGHHYLHWTRYKEMSEYVTEFIENYLKDL</sequence>
<evidence type="ECO:0000259" key="2">
    <source>
        <dbReference type="Pfam" id="PF00561"/>
    </source>
</evidence>
<dbReference type="PANTHER" id="PTHR43798:SF33">
    <property type="entry name" value="HYDROLASE, PUTATIVE (AFU_ORTHOLOGUE AFUA_2G14860)-RELATED"/>
    <property type="match status" value="1"/>
</dbReference>
<organism evidence="3 4">
    <name type="scientific">Lederbergia galactosidilytica</name>
    <dbReference type="NCBI Taxonomy" id="217031"/>
    <lineage>
        <taxon>Bacteria</taxon>
        <taxon>Bacillati</taxon>
        <taxon>Bacillota</taxon>
        <taxon>Bacilli</taxon>
        <taxon>Bacillales</taxon>
        <taxon>Bacillaceae</taxon>
        <taxon>Lederbergia</taxon>
    </lineage>
</organism>
<dbReference type="RefSeq" id="WP_057982733.1">
    <property type="nucleotide sequence ID" value="NZ_JAGGKH010000023.1"/>
</dbReference>
<dbReference type="InterPro" id="IPR029058">
    <property type="entry name" value="AB_hydrolase_fold"/>
</dbReference>
<evidence type="ECO:0000313" key="3">
    <source>
        <dbReference type="EMBL" id="OAK67506.1"/>
    </source>
</evidence>
<keyword evidence="1" id="KW-1133">Transmembrane helix</keyword>
<dbReference type="PANTHER" id="PTHR43798">
    <property type="entry name" value="MONOACYLGLYCEROL LIPASE"/>
    <property type="match status" value="1"/>
</dbReference>
<dbReference type="PATRIC" id="fig|217031.6.peg.4451"/>
<accession>A0A177ZHS8</accession>
<dbReference type="InterPro" id="IPR000073">
    <property type="entry name" value="AB_hydrolase_1"/>
</dbReference>
<dbReference type="GO" id="GO:0016787">
    <property type="term" value="F:hydrolase activity"/>
    <property type="evidence" value="ECO:0007669"/>
    <property type="project" value="UniProtKB-KW"/>
</dbReference>
<keyword evidence="1" id="KW-0812">Transmembrane</keyword>
<protein>
    <submittedName>
        <fullName evidence="3">Alpha/beta hydrolase</fullName>
    </submittedName>
</protein>
<dbReference type="SUPFAM" id="SSF53474">
    <property type="entry name" value="alpha/beta-Hydrolases"/>
    <property type="match status" value="1"/>
</dbReference>
<gene>
    <name evidence="3" type="ORF">ABB05_20485</name>
</gene>
<keyword evidence="4" id="KW-1185">Reference proteome</keyword>
<name>A0A177ZHS8_9BACI</name>
<comment type="caution">
    <text evidence="3">The sequence shown here is derived from an EMBL/GenBank/DDBJ whole genome shotgun (WGS) entry which is preliminary data.</text>
</comment>
<dbReference type="Gene3D" id="3.40.50.1820">
    <property type="entry name" value="alpha/beta hydrolase"/>
    <property type="match status" value="1"/>
</dbReference>
<dbReference type="OrthoDB" id="1817159at2"/>
<feature type="domain" description="AB hydrolase-1" evidence="2">
    <location>
        <begin position="67"/>
        <end position="182"/>
    </location>
</feature>
<dbReference type="STRING" id="217031.ABB05_20485"/>
<proteinExistence type="predicted"/>
<dbReference type="Pfam" id="PF00561">
    <property type="entry name" value="Abhydrolase_1"/>
    <property type="match status" value="1"/>
</dbReference>
<keyword evidence="1" id="KW-0472">Membrane</keyword>
<dbReference type="AlphaFoldDB" id="A0A177ZHS8"/>
<reference evidence="3 4" key="1">
    <citation type="submission" date="2015-05" db="EMBL/GenBank/DDBJ databases">
        <title>Comparison of genome.</title>
        <authorList>
            <person name="Zheng Z."/>
            <person name="Sun M."/>
        </authorList>
    </citation>
    <scope>NUCLEOTIDE SEQUENCE [LARGE SCALE GENOMIC DNA]</scope>
    <source>
        <strain evidence="3 4">G25-74</strain>
    </source>
</reference>
<dbReference type="EMBL" id="LDJR01000060">
    <property type="protein sequence ID" value="OAK67506.1"/>
    <property type="molecule type" value="Genomic_DNA"/>
</dbReference>
<dbReference type="GO" id="GO:0016020">
    <property type="term" value="C:membrane"/>
    <property type="evidence" value="ECO:0007669"/>
    <property type="project" value="TreeGrafter"/>
</dbReference>
<feature type="transmembrane region" description="Helical" evidence="1">
    <location>
        <begin position="12"/>
        <end position="33"/>
    </location>
</feature>
<keyword evidence="3" id="KW-0378">Hydrolase</keyword>
<evidence type="ECO:0000256" key="1">
    <source>
        <dbReference type="SAM" id="Phobius"/>
    </source>
</evidence>